<evidence type="ECO:0000313" key="7">
    <source>
        <dbReference type="Proteomes" id="UP000095237"/>
    </source>
</evidence>
<dbReference type="GO" id="GO:0006412">
    <property type="term" value="P:translation"/>
    <property type="evidence" value="ECO:0007669"/>
    <property type="project" value="UniProtKB-UniRule"/>
</dbReference>
<dbReference type="CDD" id="cd00427">
    <property type="entry name" value="Ribosomal_L29_HIP"/>
    <property type="match status" value="1"/>
</dbReference>
<dbReference type="GO" id="GO:0003735">
    <property type="term" value="F:structural constituent of ribosome"/>
    <property type="evidence" value="ECO:0007669"/>
    <property type="project" value="InterPro"/>
</dbReference>
<dbReference type="InterPro" id="IPR001854">
    <property type="entry name" value="Ribosomal_uL29"/>
</dbReference>
<organism evidence="6 7">
    <name type="scientific">Endomicrobium trichonymphae</name>
    <dbReference type="NCBI Taxonomy" id="1408204"/>
    <lineage>
        <taxon>Bacteria</taxon>
        <taxon>Pseudomonadati</taxon>
        <taxon>Elusimicrobiota</taxon>
        <taxon>Endomicrobiia</taxon>
        <taxon>Endomicrobiales</taxon>
        <taxon>Endomicrobiaceae</taxon>
        <taxon>Candidatus Endomicrobiellum</taxon>
    </lineage>
</organism>
<protein>
    <recommendedName>
        <fullName evidence="4 5">Large ribosomal subunit protein uL29</fullName>
    </recommendedName>
</protein>
<dbReference type="NCBIfam" id="TIGR00012">
    <property type="entry name" value="L29"/>
    <property type="match status" value="1"/>
</dbReference>
<sequence length="71" mass="8615">MKSKNWNEMKNMLDVELSEKLSELQDKIFRLRFRHSMAPVKNPLEIREIRKDIARTKTLITQRKKTKKESE</sequence>
<evidence type="ECO:0000313" key="6">
    <source>
        <dbReference type="EMBL" id="OEG70070.1"/>
    </source>
</evidence>
<evidence type="ECO:0000256" key="1">
    <source>
        <dbReference type="ARBA" id="ARBA00009254"/>
    </source>
</evidence>
<dbReference type="GO" id="GO:0005840">
    <property type="term" value="C:ribosome"/>
    <property type="evidence" value="ECO:0007669"/>
    <property type="project" value="UniProtKB-KW"/>
</dbReference>
<dbReference type="GO" id="GO:1990904">
    <property type="term" value="C:ribonucleoprotein complex"/>
    <property type="evidence" value="ECO:0007669"/>
    <property type="project" value="UniProtKB-KW"/>
</dbReference>
<reference evidence="6 7" key="1">
    <citation type="submission" date="2015-11" db="EMBL/GenBank/DDBJ databases">
        <title>Evidence for parallel genomic evolution in an endosymbiosis of termite gut flagellates.</title>
        <authorList>
            <person name="Zheng H."/>
        </authorList>
    </citation>
    <scope>NUCLEOTIDE SEQUENCE [LARGE SCALE GENOMIC DNA]</scope>
    <source>
        <strain evidence="6 7">CET450</strain>
    </source>
</reference>
<dbReference type="HAMAP" id="MF_00374">
    <property type="entry name" value="Ribosomal_uL29"/>
    <property type="match status" value="1"/>
</dbReference>
<dbReference type="Pfam" id="PF00831">
    <property type="entry name" value="Ribosomal_L29"/>
    <property type="match status" value="1"/>
</dbReference>
<keyword evidence="3 5" id="KW-0687">Ribonucleoprotein</keyword>
<keyword evidence="7" id="KW-1185">Reference proteome</keyword>
<gene>
    <name evidence="5" type="primary">rpmC</name>
    <name evidence="6" type="ORF">ATZ36_01615</name>
</gene>
<evidence type="ECO:0000256" key="2">
    <source>
        <dbReference type="ARBA" id="ARBA00022980"/>
    </source>
</evidence>
<comment type="similarity">
    <text evidence="1 5">Belongs to the universal ribosomal protein uL29 family.</text>
</comment>
<evidence type="ECO:0000256" key="3">
    <source>
        <dbReference type="ARBA" id="ARBA00023274"/>
    </source>
</evidence>
<dbReference type="Proteomes" id="UP000095237">
    <property type="component" value="Unassembled WGS sequence"/>
</dbReference>
<dbReference type="AlphaFoldDB" id="A0A1E5IHW8"/>
<dbReference type="EMBL" id="LNVX01000479">
    <property type="protein sequence ID" value="OEG70070.1"/>
    <property type="molecule type" value="Genomic_DNA"/>
</dbReference>
<comment type="caution">
    <text evidence="6">The sequence shown here is derived from an EMBL/GenBank/DDBJ whole genome shotgun (WGS) entry which is preliminary data.</text>
</comment>
<evidence type="ECO:0000256" key="5">
    <source>
        <dbReference type="HAMAP-Rule" id="MF_00374"/>
    </source>
</evidence>
<evidence type="ECO:0000256" key="4">
    <source>
        <dbReference type="ARBA" id="ARBA00035204"/>
    </source>
</evidence>
<name>A0A1E5IHW8_ENDTX</name>
<proteinExistence type="inferred from homology"/>
<dbReference type="SUPFAM" id="SSF46561">
    <property type="entry name" value="Ribosomal protein L29 (L29p)"/>
    <property type="match status" value="1"/>
</dbReference>
<dbReference type="InterPro" id="IPR036049">
    <property type="entry name" value="Ribosomal_uL29_sf"/>
</dbReference>
<keyword evidence="2 5" id="KW-0689">Ribosomal protein</keyword>
<accession>A0A1E5IHW8</accession>
<dbReference type="Gene3D" id="1.10.287.310">
    <property type="match status" value="1"/>
</dbReference>